<organism evidence="2 3">
    <name type="scientific">Zizania palustris</name>
    <name type="common">Northern wild rice</name>
    <dbReference type="NCBI Taxonomy" id="103762"/>
    <lineage>
        <taxon>Eukaryota</taxon>
        <taxon>Viridiplantae</taxon>
        <taxon>Streptophyta</taxon>
        <taxon>Embryophyta</taxon>
        <taxon>Tracheophyta</taxon>
        <taxon>Spermatophyta</taxon>
        <taxon>Magnoliopsida</taxon>
        <taxon>Liliopsida</taxon>
        <taxon>Poales</taxon>
        <taxon>Poaceae</taxon>
        <taxon>BOP clade</taxon>
        <taxon>Oryzoideae</taxon>
        <taxon>Oryzeae</taxon>
        <taxon>Zizaniinae</taxon>
        <taxon>Zizania</taxon>
    </lineage>
</organism>
<gene>
    <name evidence="2" type="ORF">GUJ93_ZPchr0010g9843</name>
</gene>
<dbReference type="Proteomes" id="UP000729402">
    <property type="component" value="Unassembled WGS sequence"/>
</dbReference>
<name>A0A8J6BRL8_ZIZPA</name>
<evidence type="ECO:0000313" key="2">
    <source>
        <dbReference type="EMBL" id="KAG8088453.1"/>
    </source>
</evidence>
<feature type="region of interest" description="Disordered" evidence="1">
    <location>
        <begin position="50"/>
        <end position="86"/>
    </location>
</feature>
<dbReference type="AlphaFoldDB" id="A0A8J6BRL8"/>
<proteinExistence type="predicted"/>
<keyword evidence="3" id="KW-1185">Reference proteome</keyword>
<dbReference type="EMBL" id="JAAALK010000082">
    <property type="protein sequence ID" value="KAG8088453.1"/>
    <property type="molecule type" value="Genomic_DNA"/>
</dbReference>
<sequence length="86" mass="8704">MPLESWVTAESMEEEKAKGAPLLAEALAEAALAVGGRSWPWAGGDGGGRHWWSAGGASHGRAESRGASGGWSGRLAAGDTGGLWAE</sequence>
<protein>
    <submittedName>
        <fullName evidence="2">Uncharacterized protein</fullName>
    </submittedName>
</protein>
<accession>A0A8J6BRL8</accession>
<reference evidence="2" key="2">
    <citation type="submission" date="2021-02" db="EMBL/GenBank/DDBJ databases">
        <authorList>
            <person name="Kimball J.A."/>
            <person name="Haas M.W."/>
            <person name="Macchietto M."/>
            <person name="Kono T."/>
            <person name="Duquette J."/>
            <person name="Shao M."/>
        </authorList>
    </citation>
    <scope>NUCLEOTIDE SEQUENCE</scope>
    <source>
        <tissue evidence="2">Fresh leaf tissue</tissue>
    </source>
</reference>
<reference evidence="2" key="1">
    <citation type="journal article" date="2021" name="bioRxiv">
        <title>Whole Genome Assembly and Annotation of Northern Wild Rice, Zizania palustris L., Supports a Whole Genome Duplication in the Zizania Genus.</title>
        <authorList>
            <person name="Haas M."/>
            <person name="Kono T."/>
            <person name="Macchietto M."/>
            <person name="Millas R."/>
            <person name="McGilp L."/>
            <person name="Shao M."/>
            <person name="Duquette J."/>
            <person name="Hirsch C.N."/>
            <person name="Kimball J."/>
        </authorList>
    </citation>
    <scope>NUCLEOTIDE SEQUENCE</scope>
    <source>
        <tissue evidence="2">Fresh leaf tissue</tissue>
    </source>
</reference>
<evidence type="ECO:0000256" key="1">
    <source>
        <dbReference type="SAM" id="MobiDB-lite"/>
    </source>
</evidence>
<comment type="caution">
    <text evidence="2">The sequence shown here is derived from an EMBL/GenBank/DDBJ whole genome shotgun (WGS) entry which is preliminary data.</text>
</comment>
<evidence type="ECO:0000313" key="3">
    <source>
        <dbReference type="Proteomes" id="UP000729402"/>
    </source>
</evidence>